<dbReference type="PANTHER" id="PTHR42899">
    <property type="entry name" value="SPERMATOGENESIS-ASSOCIATED PROTEIN 20"/>
    <property type="match status" value="1"/>
</dbReference>
<dbReference type="CDD" id="cd02955">
    <property type="entry name" value="SSP411"/>
    <property type="match status" value="1"/>
</dbReference>
<dbReference type="Gene3D" id="3.40.30.10">
    <property type="entry name" value="Glutaredoxin"/>
    <property type="match status" value="1"/>
</dbReference>
<feature type="domain" description="Spermatogenesis-associated protein 20-like TRX" evidence="1">
    <location>
        <begin position="3"/>
        <end position="163"/>
    </location>
</feature>
<dbReference type="PANTHER" id="PTHR42899:SF1">
    <property type="entry name" value="SPERMATOGENESIS-ASSOCIATED PROTEIN 20"/>
    <property type="match status" value="1"/>
</dbReference>
<comment type="caution">
    <text evidence="2">The sequence shown here is derived from an EMBL/GenBank/DDBJ whole genome shotgun (WGS) entry which is preliminary data.</text>
</comment>
<dbReference type="EMBL" id="RJSF01000043">
    <property type="protein sequence ID" value="RNM13017.1"/>
    <property type="molecule type" value="Genomic_DNA"/>
</dbReference>
<dbReference type="InterPro" id="IPR036249">
    <property type="entry name" value="Thioredoxin-like_sf"/>
</dbReference>
<dbReference type="Proteomes" id="UP000279994">
    <property type="component" value="Unassembled WGS sequence"/>
</dbReference>
<dbReference type="RefSeq" id="WP_123223993.1">
    <property type="nucleotide sequence ID" value="NZ_RJSF01000043.1"/>
</dbReference>
<evidence type="ECO:0000313" key="2">
    <source>
        <dbReference type="EMBL" id="RNM13017.1"/>
    </source>
</evidence>
<dbReference type="AlphaFoldDB" id="A0A3N0GKK7"/>
<accession>A0A3N0GKK7</accession>
<dbReference type="InterPro" id="IPR024705">
    <property type="entry name" value="Ssp411"/>
</dbReference>
<evidence type="ECO:0000313" key="3">
    <source>
        <dbReference type="Proteomes" id="UP000279994"/>
    </source>
</evidence>
<gene>
    <name evidence="2" type="ORF">EFL26_16430</name>
</gene>
<proteinExistence type="predicted"/>
<organism evidence="2 3">
    <name type="scientific">Nocardioides pocheonensis</name>
    <dbReference type="NCBI Taxonomy" id="661485"/>
    <lineage>
        <taxon>Bacteria</taxon>
        <taxon>Bacillati</taxon>
        <taxon>Actinomycetota</taxon>
        <taxon>Actinomycetes</taxon>
        <taxon>Propionibacteriales</taxon>
        <taxon>Nocardioidaceae</taxon>
        <taxon>Nocardioides</taxon>
    </lineage>
</organism>
<name>A0A3N0GKK7_9ACTN</name>
<dbReference type="PIRSF" id="PIRSF006402">
    <property type="entry name" value="UCP006402_thioredoxin"/>
    <property type="match status" value="1"/>
</dbReference>
<dbReference type="SUPFAM" id="SSF48208">
    <property type="entry name" value="Six-hairpin glycosidases"/>
    <property type="match status" value="1"/>
</dbReference>
<dbReference type="InterPro" id="IPR008928">
    <property type="entry name" value="6-hairpin_glycosidase_sf"/>
</dbReference>
<protein>
    <submittedName>
        <fullName evidence="2">Thioredoxin domain-containing protein</fullName>
    </submittedName>
</protein>
<keyword evidence="3" id="KW-1185">Reference proteome</keyword>
<dbReference type="InterPro" id="IPR004879">
    <property type="entry name" value="Ssp411-like_TRX"/>
</dbReference>
<evidence type="ECO:0000259" key="1">
    <source>
        <dbReference type="Pfam" id="PF03190"/>
    </source>
</evidence>
<dbReference type="OrthoDB" id="9762614at2"/>
<sequence length="686" mass="72765">MANRLASATSPYLLQHAQNPVDWWEWGPEAFAEARRRGVPVLLSVGYAACHWCHVMAHESFEDDATAAYMNEHFVSIKVDREERPDVDAVYMQATVATTGHGGWPMTCVLDHEGRPFFAGTYFPDQPRHGQPSFRQLLAAITEAWQERRGDVDSTAANIAAHLASSDALAGAAPIDRALLDAAVDKLAREFDPVNAGFGGAPKFPPSMLLEFLLRMSPEVSRLAGARTSITGALDMAAATLETMARGGIHDQLGGGFARYSVDARWVVPHFEKMLYDNALLLGAYTSWWAVADEPLARRVAVETGDFLLRELGTAEGGFASALDADSEGAEGTYYVWTPAQLVEVLGEDDGRWAADLLAVTDAGTFEHGTSVLQLRADPDDPERWARVRAALAEARASRVRPARDDKVVAAWNGLAVAALARAGGLLGAERFTDAAVRAGELLWDLHVVGGPEGSRLAGARTSTSGGGVRLRRVSRDGVVGAHAGVLEDYGCVADGFVALAEATGDGIWVERAGLLLDVALEQFAAPDGGFHDTAADAEVLITRPRDPSDNASPSGQSATTAALVRYAALTGSGRHRDAAETALASVRLLAERAPRFAGWSLAAAAAALDGPKEVVVVTEPGDPVGAELAARARRSLGSVVLVVPPGRSGIPLLEGRGLVDGRAAAYVCRNLVCERPVTDPEELRP</sequence>
<dbReference type="Pfam" id="PF03190">
    <property type="entry name" value="Thioredox_DsbH"/>
    <property type="match status" value="1"/>
</dbReference>
<dbReference type="GO" id="GO:0005975">
    <property type="term" value="P:carbohydrate metabolic process"/>
    <property type="evidence" value="ECO:0007669"/>
    <property type="project" value="InterPro"/>
</dbReference>
<dbReference type="SUPFAM" id="SSF52833">
    <property type="entry name" value="Thioredoxin-like"/>
    <property type="match status" value="1"/>
</dbReference>
<reference evidence="2 3" key="1">
    <citation type="submission" date="2018-11" db="EMBL/GenBank/DDBJ databases">
        <authorList>
            <person name="Li F."/>
        </authorList>
    </citation>
    <scope>NUCLEOTIDE SEQUENCE [LARGE SCALE GENOMIC DNA]</scope>
    <source>
        <strain evidence="2 3">Gsoil 818</strain>
    </source>
</reference>